<reference evidence="1" key="1">
    <citation type="submission" date="2016-01" db="EMBL/GenBank/DDBJ databases">
        <authorList>
            <person name="Peeters C."/>
        </authorList>
    </citation>
    <scope>NUCLEOTIDE SEQUENCE [LARGE SCALE GENOMIC DNA]</scope>
    <source>
        <strain evidence="1">LMG 29317</strain>
    </source>
</reference>
<dbReference type="Proteomes" id="UP000055019">
    <property type="component" value="Unassembled WGS sequence"/>
</dbReference>
<dbReference type="EMBL" id="FCOM02000004">
    <property type="protein sequence ID" value="SAL38450.1"/>
    <property type="molecule type" value="Genomic_DNA"/>
</dbReference>
<evidence type="ECO:0000313" key="2">
    <source>
        <dbReference type="Proteomes" id="UP000055019"/>
    </source>
</evidence>
<dbReference type="AlphaFoldDB" id="A0A158H3Y2"/>
<organism evidence="1 2">
    <name type="scientific">Caballeronia arvi</name>
    <dbReference type="NCBI Taxonomy" id="1777135"/>
    <lineage>
        <taxon>Bacteria</taxon>
        <taxon>Pseudomonadati</taxon>
        <taxon>Pseudomonadota</taxon>
        <taxon>Betaproteobacteria</taxon>
        <taxon>Burkholderiales</taxon>
        <taxon>Burkholderiaceae</taxon>
        <taxon>Caballeronia</taxon>
    </lineage>
</organism>
<proteinExistence type="predicted"/>
<accession>A0A158H3Y2</accession>
<evidence type="ECO:0000313" key="1">
    <source>
        <dbReference type="EMBL" id="SAL38450.1"/>
    </source>
</evidence>
<keyword evidence="2" id="KW-1185">Reference proteome</keyword>
<name>A0A158H3Y2_9BURK</name>
<protein>
    <submittedName>
        <fullName evidence="1">Uncharacterized protein</fullName>
    </submittedName>
</protein>
<sequence>MILVRRWVLGLLSKFACRITRQLACGSVNVRICGSGASKYAERGLANLPLSPPFKEDGLALVAEDLLHRRMRKS</sequence>
<gene>
    <name evidence="1" type="ORF">AWB74_01532</name>
</gene>
<comment type="caution">
    <text evidence="1">The sequence shown here is derived from an EMBL/GenBank/DDBJ whole genome shotgun (WGS) entry which is preliminary data.</text>
</comment>